<keyword evidence="10" id="KW-0732">Signal</keyword>
<keyword evidence="15" id="KW-1185">Reference proteome</keyword>
<dbReference type="AlphaFoldDB" id="A0A0A7CNE3"/>
<evidence type="ECO:0000256" key="4">
    <source>
        <dbReference type="ARBA" id="ARBA00022801"/>
    </source>
</evidence>
<feature type="domain" description="Glycosyl hydrolase family 81 N-terminal" evidence="11">
    <location>
        <begin position="91"/>
        <end position="392"/>
    </location>
</feature>
<feature type="domain" description="Glycosyl hydrolase family 81 C-terminal" evidence="12">
    <location>
        <begin position="404"/>
        <end position="749"/>
    </location>
</feature>
<dbReference type="InterPro" id="IPR040720">
    <property type="entry name" value="GH81_C"/>
</dbReference>
<organism evidence="13">
    <name type="scientific">Achlya hypogyna</name>
    <name type="common">Oomycete</name>
    <name type="synonym">Protoachlya hypogyna</name>
    <dbReference type="NCBI Taxonomy" id="1202772"/>
    <lineage>
        <taxon>Eukaryota</taxon>
        <taxon>Sar</taxon>
        <taxon>Stramenopiles</taxon>
        <taxon>Oomycota</taxon>
        <taxon>Saprolegniomycetes</taxon>
        <taxon>Saprolegniales</taxon>
        <taxon>Achlyaceae</taxon>
        <taxon>Achlya</taxon>
    </lineage>
</organism>
<feature type="chain" id="PRO_5002025924" description="glucan endo-1,3-beta-D-glucosidase" evidence="10">
    <location>
        <begin position="18"/>
        <end position="755"/>
    </location>
</feature>
<evidence type="ECO:0000313" key="15">
    <source>
        <dbReference type="Proteomes" id="UP000243579"/>
    </source>
</evidence>
<name>A0A0A7CNE3_ACHHY</name>
<dbReference type="Gene3D" id="2.70.98.30">
    <property type="entry name" value="Golgi alpha-mannosidase II, domain 4"/>
    <property type="match status" value="1"/>
</dbReference>
<evidence type="ECO:0000256" key="8">
    <source>
        <dbReference type="ARBA" id="ARBA00023326"/>
    </source>
</evidence>
<protein>
    <recommendedName>
        <fullName evidence="3">glucan endo-1,3-beta-D-glucosidase</fullName>
        <ecNumber evidence="3">3.2.1.39</ecNumber>
    </recommendedName>
</protein>
<evidence type="ECO:0000256" key="3">
    <source>
        <dbReference type="ARBA" id="ARBA00012780"/>
    </source>
</evidence>
<dbReference type="Pfam" id="PF03639">
    <property type="entry name" value="Glyco_hydro_81"/>
    <property type="match status" value="1"/>
</dbReference>
<evidence type="ECO:0000256" key="6">
    <source>
        <dbReference type="ARBA" id="ARBA00023295"/>
    </source>
</evidence>
<proteinExistence type="inferred from homology"/>
<dbReference type="GO" id="GO:0052861">
    <property type="term" value="F:endo-1,3(4)-beta-glucanase activity"/>
    <property type="evidence" value="ECO:0007669"/>
    <property type="project" value="InterPro"/>
</dbReference>
<sequence length="755" mass="81873">MVRAWTLLALLLPLAAATNTTSGGLGTPVHLQNTSTSDYADESDSSSGQASGSSEHAFSAAFRNGSDYVDSLYKKSNDQSWFAPPRNLASSVKDVPIPTNRWWGNLIAAGKDNAELRAWVNPFAIAMHANAIGISYPPQSRVFGGTSGNGKAPRYYLHGIGNDVFVSAKEISQSGATPFQIAKWDDLGVTIAASAGGKSIESYLVSGMAYVTAKYVGLTPRLTTTHGITKVNGKAVGAGASFPSTSKLSLTFDNGMVWIVYASTPVTWTLSTSTELVAASGLTGTVRLAMAAKGGDGAEYDAYADCIVRGGSVKPSTSSYSFEWATEGACSRGLLHFGLQHHIDTLIPATARRLNGSSLALESTTRGKLFALVSRGPWTFHEKSLVPATFLPRTSLSKARLQSSNLLKVLTDDIQAPWNMPVGGSYYFNGKAAQKYASLCLMASDPAVVGSDTTLLKTCQRKLETVLTPFVTNGWTYPLVYDTLYRGIVSSEGFVKKDLNADFGNTMYNDHHYHYGYWIAAAAITNKVHQTWAKLQDLNARVATLVRDVANADASDSLFPTFRMFDWYKGHSYSHGVTAMADGKDQESSSEDINFHYGMTLYGQVTKNSAMAELGQLMLTLNARAVQTYFLMADNNVVQPAEMIPNKVLGIFFDNKADYATWFSPEKYCIHGIQMIPTTPVTEFVRTKTFVKEEWDQILSKLPLIKNAQTDNAWASLLYLNYATVNPDAAVTMLAKVAMDDGLARSWALYIAASQ</sequence>
<dbReference type="EC" id="3.2.1.39" evidence="3"/>
<dbReference type="GO" id="GO:0000272">
    <property type="term" value="P:polysaccharide catabolic process"/>
    <property type="evidence" value="ECO:0007669"/>
    <property type="project" value="UniProtKB-KW"/>
</dbReference>
<dbReference type="InterPro" id="IPR005200">
    <property type="entry name" value="Endo-beta-glucanase"/>
</dbReference>
<evidence type="ECO:0000256" key="7">
    <source>
        <dbReference type="ARBA" id="ARBA00023316"/>
    </source>
</evidence>
<dbReference type="PROSITE" id="PS52008">
    <property type="entry name" value="GH81"/>
    <property type="match status" value="1"/>
</dbReference>
<comment type="catalytic activity">
    <reaction evidence="1">
        <text>Hydrolysis of (1-&gt;3)-beta-D-glucosidic linkages in (1-&gt;3)-beta-D-glucans.</text>
        <dbReference type="EC" id="3.2.1.39"/>
    </reaction>
</comment>
<keyword evidence="8" id="KW-0624">Polysaccharide degradation</keyword>
<evidence type="ECO:0000256" key="1">
    <source>
        <dbReference type="ARBA" id="ARBA00000382"/>
    </source>
</evidence>
<evidence type="ECO:0000256" key="9">
    <source>
        <dbReference type="SAM" id="MobiDB-lite"/>
    </source>
</evidence>
<evidence type="ECO:0000313" key="14">
    <source>
        <dbReference type="EMBL" id="OQR90178.1"/>
    </source>
</evidence>
<evidence type="ECO:0000256" key="2">
    <source>
        <dbReference type="ARBA" id="ARBA00010730"/>
    </source>
</evidence>
<dbReference type="EMBL" id="KM038557">
    <property type="protein sequence ID" value="AIG56018.1"/>
    <property type="molecule type" value="Genomic_DNA"/>
</dbReference>
<gene>
    <name evidence="14" type="ORF">ACHHYP_05727</name>
</gene>
<keyword evidence="6" id="KW-0326">Glycosidase</keyword>
<dbReference type="EMBL" id="JNBR01000661">
    <property type="protein sequence ID" value="OQR90178.1"/>
    <property type="molecule type" value="Genomic_DNA"/>
</dbReference>
<dbReference type="PANTHER" id="PTHR31983">
    <property type="entry name" value="ENDO-1,3(4)-BETA-GLUCANASE 1"/>
    <property type="match status" value="1"/>
</dbReference>
<dbReference type="Pfam" id="PF17652">
    <property type="entry name" value="Glyco_hydro81C"/>
    <property type="match status" value="1"/>
</dbReference>
<keyword evidence="5" id="KW-0119">Carbohydrate metabolism</keyword>
<dbReference type="GO" id="GO:0042973">
    <property type="term" value="F:glucan endo-1,3-beta-D-glucosidase activity"/>
    <property type="evidence" value="ECO:0007669"/>
    <property type="project" value="UniProtKB-EC"/>
</dbReference>
<dbReference type="GO" id="GO:0071555">
    <property type="term" value="P:cell wall organization"/>
    <property type="evidence" value="ECO:0007669"/>
    <property type="project" value="UniProtKB-KW"/>
</dbReference>
<evidence type="ECO:0000259" key="11">
    <source>
        <dbReference type="Pfam" id="PF03639"/>
    </source>
</evidence>
<evidence type="ECO:0000256" key="5">
    <source>
        <dbReference type="ARBA" id="ARBA00023277"/>
    </source>
</evidence>
<feature type="signal peptide" evidence="10">
    <location>
        <begin position="1"/>
        <end position="17"/>
    </location>
</feature>
<reference evidence="13 15" key="1">
    <citation type="journal article" date="2014" name="Genome Biol. Evol.">
        <title>The secreted proteins of Achlya hypogyna and Thraustotheca clavata identify the ancestral oomycete secretome and reveal gene acquisitions by horizontal gene transfer.</title>
        <authorList>
            <person name="Misner I."/>
            <person name="Blouin N."/>
            <person name="Leonard G."/>
            <person name="Richards T.A."/>
            <person name="Lane C.E."/>
        </authorList>
    </citation>
    <scope>NUCLEOTIDE SEQUENCE</scope>
    <source>
        <strain evidence="13 15">ATCC 48635</strain>
    </source>
</reference>
<keyword evidence="4" id="KW-0378">Hydrolase</keyword>
<evidence type="ECO:0000256" key="10">
    <source>
        <dbReference type="SAM" id="SignalP"/>
    </source>
</evidence>
<dbReference type="Proteomes" id="UP000243579">
    <property type="component" value="Unassembled WGS sequence"/>
</dbReference>
<evidence type="ECO:0000313" key="13">
    <source>
        <dbReference type="EMBL" id="AIG56018.1"/>
    </source>
</evidence>
<comment type="similarity">
    <text evidence="2">Belongs to the glycosyl hydrolase 81 family.</text>
</comment>
<evidence type="ECO:0000259" key="12">
    <source>
        <dbReference type="Pfam" id="PF17652"/>
    </source>
</evidence>
<dbReference type="OrthoDB" id="66784at2759"/>
<dbReference type="Gene3D" id="1.20.5.420">
    <property type="entry name" value="Immunoglobulin FC, subunit C"/>
    <property type="match status" value="1"/>
</dbReference>
<feature type="region of interest" description="Disordered" evidence="9">
    <location>
        <begin position="23"/>
        <end position="52"/>
    </location>
</feature>
<accession>A0A0A7CNE3</accession>
<dbReference type="STRING" id="1202772.A0A0A7CNE3"/>
<dbReference type="InterPro" id="IPR040451">
    <property type="entry name" value="GH81_N"/>
</dbReference>
<keyword evidence="7" id="KW-0961">Cell wall biogenesis/degradation</keyword>
<dbReference type="PANTHER" id="PTHR31983:SF0">
    <property type="entry name" value="GLUCAN ENDO-1,3-BETA-D-GLUCOSIDASE 2"/>
    <property type="match status" value="1"/>
</dbReference>